<evidence type="ECO:0000313" key="1">
    <source>
        <dbReference type="EMBL" id="JAI05518.1"/>
    </source>
</evidence>
<proteinExistence type="predicted"/>
<sequence length="31" mass="3400">MDVSPLTCTYKMEGLKGTCPVSKDKVARNVK</sequence>
<accession>A0A0E9XS00</accession>
<reference evidence="1" key="1">
    <citation type="submission" date="2014-11" db="EMBL/GenBank/DDBJ databases">
        <authorList>
            <person name="Amaro Gonzalez C."/>
        </authorList>
    </citation>
    <scope>NUCLEOTIDE SEQUENCE</scope>
</reference>
<dbReference type="AlphaFoldDB" id="A0A0E9XS00"/>
<name>A0A0E9XS00_ANGAN</name>
<dbReference type="EMBL" id="GBXM01003060">
    <property type="protein sequence ID" value="JAI05518.1"/>
    <property type="molecule type" value="Transcribed_RNA"/>
</dbReference>
<protein>
    <submittedName>
        <fullName evidence="1">Uncharacterized protein</fullName>
    </submittedName>
</protein>
<reference evidence="1" key="2">
    <citation type="journal article" date="2015" name="Fish Shellfish Immunol.">
        <title>Early steps in the European eel (Anguilla anguilla)-Vibrio vulnificus interaction in the gills: Role of the RtxA13 toxin.</title>
        <authorList>
            <person name="Callol A."/>
            <person name="Pajuelo D."/>
            <person name="Ebbesson L."/>
            <person name="Teles M."/>
            <person name="MacKenzie S."/>
            <person name="Amaro C."/>
        </authorList>
    </citation>
    <scope>NUCLEOTIDE SEQUENCE</scope>
</reference>
<organism evidence="1">
    <name type="scientific">Anguilla anguilla</name>
    <name type="common">European freshwater eel</name>
    <name type="synonym">Muraena anguilla</name>
    <dbReference type="NCBI Taxonomy" id="7936"/>
    <lineage>
        <taxon>Eukaryota</taxon>
        <taxon>Metazoa</taxon>
        <taxon>Chordata</taxon>
        <taxon>Craniata</taxon>
        <taxon>Vertebrata</taxon>
        <taxon>Euteleostomi</taxon>
        <taxon>Actinopterygii</taxon>
        <taxon>Neopterygii</taxon>
        <taxon>Teleostei</taxon>
        <taxon>Anguilliformes</taxon>
        <taxon>Anguillidae</taxon>
        <taxon>Anguilla</taxon>
    </lineage>
</organism>